<dbReference type="Pfam" id="PF04547">
    <property type="entry name" value="Anoctamin"/>
    <property type="match status" value="1"/>
</dbReference>
<sequence length="1254" mass="140692">MAVTAKTRHVAVVALTGEVVVEADVLALHTVAELKSTVARRRPRCAPCWQRLLVAGRELQDQEVLADTLPSDEPATLQLVVALNPWDLLLLRRAQSCSVEELRRKLREAKSVSTLCGPGDLERHSFAVAAAEALGRGQSSALVKRLFEEREAPVTSSEAEDLLYQLREDFARYTERLPNLRAALLDQVLRLLPEGDVPKSVRISKLMDVLSWLGPPAVPHLARGRELKSAKGVSRYFGLYGCGPGRILLKSRIISKAMVQLDTRSETRRWLLLLGAAVTFVVFAPRGLLVGLTVLALLGARVPQRLLQRLSRVKESLSPRSSEQEAASPRTPLETADGDWGPALVLVFEAKNSLTGIQQLRIRPGDGARSWSLEDLPLSDHPAHSPAFLPEAVADALERMTWKPAQQLPCSEMLKRLTDAGLEYRLGASSGGDYIFCSVRLPEATVKANLSFYHLHLELHPDRSRTYAAELGMPLAVCTRGGAFPEARQSAESFDSRAAEADFAVHEGLPDDIWEDLHVRFYPNIPSRVFRHVPLVHGKDGVASQPCSPANEVNLPTLLLPSERLRLLLSLVADDMPGATGEMGAGFKLDQWKRPKLCNCLLRTCRNFGARRYAATTADLMDNLRQVPSAFSHYFLMQDPRDGAFSELRFKFGLPSSPLFRSGLLSGVVDKSLPSLLQHFFGQQIGFYFAFLQHLFSYGFALTVLLAPLLAVYSVDWAQHVVHAVNTQEKLKPFLLVDEFAAELDSEAAKRRWPLWSLMVGLTTTVWGQCVIESWHRQEQRYALRWGSWKALQTHRAPRPAFRGRLALSRVDGRLVQLHHDRRLFQARVIAVNLCFLGLWVMVFLSFYIIRTSHVQVATENYASMGAMFSVVSVLLYHLFRVVAHILTDAENHREEDSWETSILVKKWALTVIVQCSATMHLLFIRPWLWPCAYGSPDIRHRLGIESCAFWDKDCCDVELHSGGQVLLSFAQLRREAVVRHARQFVAGWLVSKIFTHNLLKWIVPRLFGFLCNRGLYPLLAVDFAEDVLTDLAMSDTELGRRRVGRSRLRRCLASLCARRAPLLKRWQRSATDLPGDAGPSNLPKELTAACECQLDKQEPWDVLDTATDLSVHFLVTSLTTVIYPFAPLLFLAHLVVEFQVDLFQLLDRRQPKPRFAKGLPRAWLSIFQSYVYIGALSNLAIVTWRTTLVEDWLGREPGVHVAFFSTAMLLLVFVLGMVHLVTPATPTDVIEHLQREREVEAFFIGHASNREGA</sequence>
<evidence type="ECO:0000313" key="8">
    <source>
        <dbReference type="EMBL" id="CAE7238210.1"/>
    </source>
</evidence>
<dbReference type="GO" id="GO:0016020">
    <property type="term" value="C:membrane"/>
    <property type="evidence" value="ECO:0007669"/>
    <property type="project" value="UniProtKB-SubCell"/>
</dbReference>
<feature type="transmembrane region" description="Helical" evidence="6">
    <location>
        <begin position="1202"/>
        <end position="1222"/>
    </location>
</feature>
<keyword evidence="9" id="KW-1185">Reference proteome</keyword>
<evidence type="ECO:0000256" key="1">
    <source>
        <dbReference type="ARBA" id="ARBA00004141"/>
    </source>
</evidence>
<evidence type="ECO:0000313" key="9">
    <source>
        <dbReference type="Proteomes" id="UP000601435"/>
    </source>
</evidence>
<feature type="transmembrane region" description="Helical" evidence="6">
    <location>
        <begin position="1162"/>
        <end position="1182"/>
    </location>
</feature>
<feature type="transmembrane region" description="Helical" evidence="6">
    <location>
        <begin position="695"/>
        <end position="715"/>
    </location>
</feature>
<dbReference type="InterPro" id="IPR007632">
    <property type="entry name" value="Anoctamin"/>
</dbReference>
<feature type="transmembrane region" description="Helical" evidence="6">
    <location>
        <begin position="270"/>
        <end position="300"/>
    </location>
</feature>
<feature type="non-terminal residue" evidence="8">
    <location>
        <position position="1254"/>
    </location>
</feature>
<name>A0A812L4X2_9DINO</name>
<evidence type="ECO:0000259" key="7">
    <source>
        <dbReference type="PROSITE" id="PS50053"/>
    </source>
</evidence>
<dbReference type="Gene3D" id="3.10.20.90">
    <property type="entry name" value="Phosphatidylinositol 3-kinase Catalytic Subunit, Chain A, domain 1"/>
    <property type="match status" value="1"/>
</dbReference>
<dbReference type="InterPro" id="IPR000626">
    <property type="entry name" value="Ubiquitin-like_dom"/>
</dbReference>
<dbReference type="OrthoDB" id="421077at2759"/>
<comment type="caution">
    <text evidence="8">The sequence shown here is derived from an EMBL/GenBank/DDBJ whole genome shotgun (WGS) entry which is preliminary data.</text>
</comment>
<accession>A0A812L4X2</accession>
<keyword evidence="2 6" id="KW-0812">Transmembrane</keyword>
<dbReference type="PANTHER" id="PTHR12308:SF73">
    <property type="entry name" value="ANOCTAMIN"/>
    <property type="match status" value="1"/>
</dbReference>
<dbReference type="InterPro" id="IPR029071">
    <property type="entry name" value="Ubiquitin-like_domsf"/>
</dbReference>
<evidence type="ECO:0000256" key="2">
    <source>
        <dbReference type="ARBA" id="ARBA00022692"/>
    </source>
</evidence>
<gene>
    <name evidence="8" type="primary">ano10</name>
    <name evidence="8" type="ORF">SNEC2469_LOCUS4127</name>
</gene>
<comment type="subcellular location">
    <subcellularLocation>
        <location evidence="1">Membrane</location>
        <topology evidence="1">Multi-pass membrane protein</topology>
    </subcellularLocation>
</comment>
<dbReference type="SUPFAM" id="SSF54236">
    <property type="entry name" value="Ubiquitin-like"/>
    <property type="match status" value="1"/>
</dbReference>
<feature type="transmembrane region" description="Helical" evidence="6">
    <location>
        <begin position="829"/>
        <end position="850"/>
    </location>
</feature>
<dbReference type="PANTHER" id="PTHR12308">
    <property type="entry name" value="ANOCTAMIN"/>
    <property type="match status" value="1"/>
</dbReference>
<feature type="transmembrane region" description="Helical" evidence="6">
    <location>
        <begin position="862"/>
        <end position="887"/>
    </location>
</feature>
<dbReference type="AlphaFoldDB" id="A0A812L4X2"/>
<dbReference type="PROSITE" id="PS50053">
    <property type="entry name" value="UBIQUITIN_2"/>
    <property type="match status" value="1"/>
</dbReference>
<proteinExistence type="predicted"/>
<organism evidence="8 9">
    <name type="scientific">Symbiodinium necroappetens</name>
    <dbReference type="NCBI Taxonomy" id="1628268"/>
    <lineage>
        <taxon>Eukaryota</taxon>
        <taxon>Sar</taxon>
        <taxon>Alveolata</taxon>
        <taxon>Dinophyceae</taxon>
        <taxon>Suessiales</taxon>
        <taxon>Symbiodiniaceae</taxon>
        <taxon>Symbiodinium</taxon>
    </lineage>
</organism>
<feature type="domain" description="Ubiquitin-like" evidence="7">
    <location>
        <begin position="8"/>
        <end position="67"/>
    </location>
</feature>
<reference evidence="8" key="1">
    <citation type="submission" date="2021-02" db="EMBL/GenBank/DDBJ databases">
        <authorList>
            <person name="Dougan E. K."/>
            <person name="Rhodes N."/>
            <person name="Thang M."/>
            <person name="Chan C."/>
        </authorList>
    </citation>
    <scope>NUCLEOTIDE SEQUENCE</scope>
</reference>
<dbReference type="GO" id="GO:0005254">
    <property type="term" value="F:chloride channel activity"/>
    <property type="evidence" value="ECO:0007669"/>
    <property type="project" value="TreeGrafter"/>
</dbReference>
<dbReference type="EMBL" id="CAJNJA010008586">
    <property type="protein sequence ID" value="CAE7238210.1"/>
    <property type="molecule type" value="Genomic_DNA"/>
</dbReference>
<dbReference type="InterPro" id="IPR049452">
    <property type="entry name" value="Anoctamin_TM"/>
</dbReference>
<keyword evidence="4 6" id="KW-0472">Membrane</keyword>
<protein>
    <submittedName>
        <fullName evidence="8">Ano10 protein</fullName>
    </submittedName>
</protein>
<dbReference type="Proteomes" id="UP000601435">
    <property type="component" value="Unassembled WGS sequence"/>
</dbReference>
<evidence type="ECO:0000256" key="6">
    <source>
        <dbReference type="SAM" id="Phobius"/>
    </source>
</evidence>
<evidence type="ECO:0000256" key="5">
    <source>
        <dbReference type="SAM" id="MobiDB-lite"/>
    </source>
</evidence>
<feature type="region of interest" description="Disordered" evidence="5">
    <location>
        <begin position="317"/>
        <end position="336"/>
    </location>
</feature>
<evidence type="ECO:0000256" key="4">
    <source>
        <dbReference type="ARBA" id="ARBA00023136"/>
    </source>
</evidence>
<evidence type="ECO:0000256" key="3">
    <source>
        <dbReference type="ARBA" id="ARBA00022989"/>
    </source>
</evidence>
<keyword evidence="3 6" id="KW-1133">Transmembrane helix</keyword>